<dbReference type="HOGENOM" id="CLU_082478_1_0_1"/>
<dbReference type="AlphaFoldDB" id="A0A0D0E3D3"/>
<protein>
    <submittedName>
        <fullName evidence="2">Uncharacterized protein</fullName>
    </submittedName>
</protein>
<keyword evidence="3" id="KW-1185">Reference proteome</keyword>
<feature type="transmembrane region" description="Helical" evidence="1">
    <location>
        <begin position="147"/>
        <end position="169"/>
    </location>
</feature>
<dbReference type="InParanoid" id="A0A0D0E3D3"/>
<gene>
    <name evidence="2" type="ORF">PAXRUDRAFT_64340</name>
</gene>
<feature type="non-terminal residue" evidence="2">
    <location>
        <position position="1"/>
    </location>
</feature>
<dbReference type="Proteomes" id="UP000054538">
    <property type="component" value="Unassembled WGS sequence"/>
</dbReference>
<keyword evidence="1" id="KW-0812">Transmembrane</keyword>
<evidence type="ECO:0000256" key="1">
    <source>
        <dbReference type="SAM" id="Phobius"/>
    </source>
</evidence>
<evidence type="ECO:0000313" key="2">
    <source>
        <dbReference type="EMBL" id="KIK91500.1"/>
    </source>
</evidence>
<organism evidence="2 3">
    <name type="scientific">Paxillus rubicundulus Ve08.2h10</name>
    <dbReference type="NCBI Taxonomy" id="930991"/>
    <lineage>
        <taxon>Eukaryota</taxon>
        <taxon>Fungi</taxon>
        <taxon>Dikarya</taxon>
        <taxon>Basidiomycota</taxon>
        <taxon>Agaricomycotina</taxon>
        <taxon>Agaricomycetes</taxon>
        <taxon>Agaricomycetidae</taxon>
        <taxon>Boletales</taxon>
        <taxon>Paxilineae</taxon>
        <taxon>Paxillaceae</taxon>
        <taxon>Paxillus</taxon>
    </lineage>
</organism>
<accession>A0A0D0E3D3</accession>
<keyword evidence="1" id="KW-0472">Membrane</keyword>
<dbReference type="OrthoDB" id="2680543at2759"/>
<feature type="transmembrane region" description="Helical" evidence="1">
    <location>
        <begin position="63"/>
        <end position="87"/>
    </location>
</feature>
<reference evidence="2 3" key="1">
    <citation type="submission" date="2014-04" db="EMBL/GenBank/DDBJ databases">
        <authorList>
            <consortium name="DOE Joint Genome Institute"/>
            <person name="Kuo A."/>
            <person name="Kohler A."/>
            <person name="Jargeat P."/>
            <person name="Nagy L.G."/>
            <person name="Floudas D."/>
            <person name="Copeland A."/>
            <person name="Barry K.W."/>
            <person name="Cichocki N."/>
            <person name="Veneault-Fourrey C."/>
            <person name="LaButti K."/>
            <person name="Lindquist E.A."/>
            <person name="Lipzen A."/>
            <person name="Lundell T."/>
            <person name="Morin E."/>
            <person name="Murat C."/>
            <person name="Sun H."/>
            <person name="Tunlid A."/>
            <person name="Henrissat B."/>
            <person name="Grigoriev I.V."/>
            <person name="Hibbett D.S."/>
            <person name="Martin F."/>
            <person name="Nordberg H.P."/>
            <person name="Cantor M.N."/>
            <person name="Hua S.X."/>
        </authorList>
    </citation>
    <scope>NUCLEOTIDE SEQUENCE [LARGE SCALE GENOMIC DNA]</scope>
    <source>
        <strain evidence="2 3">Ve08.2h10</strain>
    </source>
</reference>
<sequence>YVVIPTLPDHWKVQACEPGHPLSYIRASSWAMLCLSSVSKPSLEECWGSLQTDDLWQKQGDMFVLRISNTNTAAGLILATTAVLMTTAPPTHTWNYLEYWPNCLCTLALCHSLMSIWFGSWLIIVYQSTTRRWALDVLTGNRFRLTWTLLLMSLPTSNFLFSAFCLLHGKSWSIALVSASSPQVIFQAGVGMELGLWWICSIFGLFCLISPTFWTVTVTSF</sequence>
<keyword evidence="1" id="KW-1133">Transmembrane helix</keyword>
<name>A0A0D0E3D3_9AGAM</name>
<reference evidence="3" key="2">
    <citation type="submission" date="2015-01" db="EMBL/GenBank/DDBJ databases">
        <title>Evolutionary Origins and Diversification of the Mycorrhizal Mutualists.</title>
        <authorList>
            <consortium name="DOE Joint Genome Institute"/>
            <consortium name="Mycorrhizal Genomics Consortium"/>
            <person name="Kohler A."/>
            <person name="Kuo A."/>
            <person name="Nagy L.G."/>
            <person name="Floudas D."/>
            <person name="Copeland A."/>
            <person name="Barry K.W."/>
            <person name="Cichocki N."/>
            <person name="Veneault-Fourrey C."/>
            <person name="LaButti K."/>
            <person name="Lindquist E.A."/>
            <person name="Lipzen A."/>
            <person name="Lundell T."/>
            <person name="Morin E."/>
            <person name="Murat C."/>
            <person name="Riley R."/>
            <person name="Ohm R."/>
            <person name="Sun H."/>
            <person name="Tunlid A."/>
            <person name="Henrissat B."/>
            <person name="Grigoriev I.V."/>
            <person name="Hibbett D.S."/>
            <person name="Martin F."/>
        </authorList>
    </citation>
    <scope>NUCLEOTIDE SEQUENCE [LARGE SCALE GENOMIC DNA]</scope>
    <source>
        <strain evidence="3">Ve08.2h10</strain>
    </source>
</reference>
<evidence type="ECO:0000313" key="3">
    <source>
        <dbReference type="Proteomes" id="UP000054538"/>
    </source>
</evidence>
<feature type="non-terminal residue" evidence="2">
    <location>
        <position position="221"/>
    </location>
</feature>
<feature type="transmembrane region" description="Helical" evidence="1">
    <location>
        <begin position="196"/>
        <end position="216"/>
    </location>
</feature>
<feature type="transmembrane region" description="Helical" evidence="1">
    <location>
        <begin position="99"/>
        <end position="126"/>
    </location>
</feature>
<dbReference type="EMBL" id="KN825381">
    <property type="protein sequence ID" value="KIK91500.1"/>
    <property type="molecule type" value="Genomic_DNA"/>
</dbReference>
<proteinExistence type="predicted"/>